<dbReference type="RefSeq" id="WP_247246516.1">
    <property type="nucleotide sequence ID" value="NZ_JALJRA010000045.1"/>
</dbReference>
<evidence type="ECO:0000313" key="3">
    <source>
        <dbReference type="Proteomes" id="UP001549031"/>
    </source>
</evidence>
<keyword evidence="3" id="KW-1185">Reference proteome</keyword>
<dbReference type="Proteomes" id="UP001549031">
    <property type="component" value="Unassembled WGS sequence"/>
</dbReference>
<comment type="caution">
    <text evidence="2">The sequence shown here is derived from an EMBL/GenBank/DDBJ whole genome shotgun (WGS) entry which is preliminary data.</text>
</comment>
<dbReference type="EMBL" id="JBEPLJ010000043">
    <property type="protein sequence ID" value="MET3588897.1"/>
    <property type="molecule type" value="Genomic_DNA"/>
</dbReference>
<evidence type="ECO:0000256" key="1">
    <source>
        <dbReference type="SAM" id="MobiDB-lite"/>
    </source>
</evidence>
<gene>
    <name evidence="2" type="ORF">ABID21_005037</name>
</gene>
<evidence type="ECO:0000313" key="2">
    <source>
        <dbReference type="EMBL" id="MET3588897.1"/>
    </source>
</evidence>
<accession>A0ABV2HEB7</accession>
<sequence>MTSIASANSAALLILRQTNDASNAGNSSNQTSPADDLTSTVNGVSSENSPAKTKASSAINGALLDLKEKQDSTVQAALDFIDSDNFKASDLTLKDTLKKLISENGEDFAKKVQAWQVRAPGISLENALINAVKDTITDNREQFTSGEIILGIKFPSGGAAGLTSIPALDGSSEHGTLIDARKAELAEFSARIRAGETEFKPDDGSHHTAMQDWANKWFDEFGWDDVSLGN</sequence>
<name>A0ABV2HEB7_9HYPH</name>
<reference evidence="2 3" key="1">
    <citation type="submission" date="2024-06" db="EMBL/GenBank/DDBJ databases">
        <title>Genomic Encyclopedia of Type Strains, Phase IV (KMG-IV): sequencing the most valuable type-strain genomes for metagenomic binning, comparative biology and taxonomic classification.</title>
        <authorList>
            <person name="Goeker M."/>
        </authorList>
    </citation>
    <scope>NUCLEOTIDE SEQUENCE [LARGE SCALE GENOMIC DNA]</scope>
    <source>
        <strain evidence="2 3">DSM 105042</strain>
    </source>
</reference>
<organism evidence="2 3">
    <name type="scientific">Pseudorhizobium tarimense</name>
    <dbReference type="NCBI Taxonomy" id="1079109"/>
    <lineage>
        <taxon>Bacteria</taxon>
        <taxon>Pseudomonadati</taxon>
        <taxon>Pseudomonadota</taxon>
        <taxon>Alphaproteobacteria</taxon>
        <taxon>Hyphomicrobiales</taxon>
        <taxon>Rhizobiaceae</taxon>
        <taxon>Rhizobium/Agrobacterium group</taxon>
        <taxon>Pseudorhizobium</taxon>
    </lineage>
</organism>
<protein>
    <submittedName>
        <fullName evidence="2">Uncharacterized protein</fullName>
    </submittedName>
</protein>
<feature type="region of interest" description="Disordered" evidence="1">
    <location>
        <begin position="21"/>
        <end position="53"/>
    </location>
</feature>
<proteinExistence type="predicted"/>